<feature type="compositionally biased region" description="Basic and acidic residues" evidence="2">
    <location>
        <begin position="1"/>
        <end position="17"/>
    </location>
</feature>
<evidence type="ECO:0000313" key="4">
    <source>
        <dbReference type="Proteomes" id="UP001295684"/>
    </source>
</evidence>
<feature type="compositionally biased region" description="Polar residues" evidence="2">
    <location>
        <begin position="53"/>
        <end position="73"/>
    </location>
</feature>
<sequence>MNTTREVAKLKRRENSLKKIKQSKKSKNSIQNSLDSNAILEKIRKRKQELRTRQLNTSVRKSSQPRTNSSGRVRSSDHENKLSYVYQHKLKKHKNIKHSKSRSKKRPLRRKKRRSKKKSKSRRNVQKQEVPPFSDNFTDLRINPKGKAKKKDGSLELFDQSFGNPSSKDDPLNRSKDLQFDLSPGKSSQMTKNEELYCDHAEHQQKVERIKQKEEANLHKMQNEKHTNKKSQFMCKYYVPIHKRVHSEIKHRQAKLDKLQQSVWQERKNKEKMESDELFFPRTKLSYELQRKRRSINIIHEKNQDLYHNYSLQTSHQSFMNFLKDHEAWDYRRQKKIEEEKTKKEQKILEELTFTPSINQNSYKLLPKRNESVEERLMMRAAKSQAKLESMRLAQEFSFQPNIYKGSKEGKCILSLKKSDHNCSRTGNSEIPPLPPRDPVGVTKVKLQYKENEKVIKHNTETEKSKIREFSPVLETSQRDYATLDEHSA</sequence>
<dbReference type="EMBL" id="CAMPGE010007083">
    <property type="protein sequence ID" value="CAI2366010.1"/>
    <property type="molecule type" value="Genomic_DNA"/>
</dbReference>
<proteinExistence type="predicted"/>
<feature type="compositionally biased region" description="Basic residues" evidence="2">
    <location>
        <begin position="88"/>
        <end position="125"/>
    </location>
</feature>
<keyword evidence="4" id="KW-1185">Reference proteome</keyword>
<feature type="compositionally biased region" description="Basic and acidic residues" evidence="2">
    <location>
        <begin position="167"/>
        <end position="179"/>
    </location>
</feature>
<feature type="coiled-coil region" evidence="1">
    <location>
        <begin position="193"/>
        <end position="224"/>
    </location>
</feature>
<dbReference type="Proteomes" id="UP001295684">
    <property type="component" value="Unassembled WGS sequence"/>
</dbReference>
<gene>
    <name evidence="3" type="ORF">ECRASSUSDP1_LOCUS7279</name>
</gene>
<reference evidence="3" key="1">
    <citation type="submission" date="2023-07" db="EMBL/GenBank/DDBJ databases">
        <authorList>
            <consortium name="AG Swart"/>
            <person name="Singh M."/>
            <person name="Singh A."/>
            <person name="Seah K."/>
            <person name="Emmerich C."/>
        </authorList>
    </citation>
    <scope>NUCLEOTIDE SEQUENCE</scope>
    <source>
        <strain evidence="3">DP1</strain>
    </source>
</reference>
<feature type="region of interest" description="Disordered" evidence="2">
    <location>
        <begin position="1"/>
        <end position="191"/>
    </location>
</feature>
<evidence type="ECO:0000256" key="1">
    <source>
        <dbReference type="SAM" id="Coils"/>
    </source>
</evidence>
<evidence type="ECO:0000256" key="2">
    <source>
        <dbReference type="SAM" id="MobiDB-lite"/>
    </source>
</evidence>
<name>A0AAD1X9I5_EUPCR</name>
<dbReference type="AlphaFoldDB" id="A0AAD1X9I5"/>
<accession>A0AAD1X9I5</accession>
<keyword evidence="1" id="KW-0175">Coiled coil</keyword>
<organism evidence="3 4">
    <name type="scientific">Euplotes crassus</name>
    <dbReference type="NCBI Taxonomy" id="5936"/>
    <lineage>
        <taxon>Eukaryota</taxon>
        <taxon>Sar</taxon>
        <taxon>Alveolata</taxon>
        <taxon>Ciliophora</taxon>
        <taxon>Intramacronucleata</taxon>
        <taxon>Spirotrichea</taxon>
        <taxon>Hypotrichia</taxon>
        <taxon>Euplotida</taxon>
        <taxon>Euplotidae</taxon>
        <taxon>Moneuplotes</taxon>
    </lineage>
</organism>
<protein>
    <submittedName>
        <fullName evidence="3">Uncharacterized protein</fullName>
    </submittedName>
</protein>
<feature type="compositionally biased region" description="Basic residues" evidence="2">
    <location>
        <begin position="18"/>
        <end position="27"/>
    </location>
</feature>
<evidence type="ECO:0000313" key="3">
    <source>
        <dbReference type="EMBL" id="CAI2366010.1"/>
    </source>
</evidence>
<comment type="caution">
    <text evidence="3">The sequence shown here is derived from an EMBL/GenBank/DDBJ whole genome shotgun (WGS) entry which is preliminary data.</text>
</comment>